<keyword evidence="1" id="KW-0472">Membrane</keyword>
<gene>
    <name evidence="2" type="ordered locus">Slin_2440</name>
</gene>
<dbReference type="eggNOG" id="ENOG503349D">
    <property type="taxonomic scope" value="Bacteria"/>
</dbReference>
<sequence>MLSPKFSNYRNNLKHGMNRNRKIFITVFILFTSIVILIAIDMGRRTTAPWNKRREVERALPTVKDGVATDTLATDSLLTP</sequence>
<evidence type="ECO:0000313" key="3">
    <source>
        <dbReference type="Proteomes" id="UP000002028"/>
    </source>
</evidence>
<reference evidence="2 3" key="1">
    <citation type="journal article" date="2010" name="Stand. Genomic Sci.">
        <title>Complete genome sequence of Spirosoma linguale type strain (1).</title>
        <authorList>
            <person name="Lail K."/>
            <person name="Sikorski J."/>
            <person name="Saunders E."/>
            <person name="Lapidus A."/>
            <person name="Glavina Del Rio T."/>
            <person name="Copeland A."/>
            <person name="Tice H."/>
            <person name="Cheng J.-F."/>
            <person name="Lucas S."/>
            <person name="Nolan M."/>
            <person name="Bruce D."/>
            <person name="Goodwin L."/>
            <person name="Pitluck S."/>
            <person name="Ivanova N."/>
            <person name="Mavromatis K."/>
            <person name="Ovchinnikova G."/>
            <person name="Pati A."/>
            <person name="Chen A."/>
            <person name="Palaniappan K."/>
            <person name="Land M."/>
            <person name="Hauser L."/>
            <person name="Chang Y.-J."/>
            <person name="Jeffries C.D."/>
            <person name="Chain P."/>
            <person name="Brettin T."/>
            <person name="Detter J.C."/>
            <person name="Schuetze A."/>
            <person name="Rohde M."/>
            <person name="Tindall B.J."/>
            <person name="Goeker M."/>
            <person name="Bristow J."/>
            <person name="Eisen J.A."/>
            <person name="Markowitz V."/>
            <person name="Hugenholtz P."/>
            <person name="Kyrpides N.C."/>
            <person name="Klenk H.-P."/>
            <person name="Chen F."/>
        </authorList>
    </citation>
    <scope>NUCLEOTIDE SEQUENCE [LARGE SCALE GENOMIC DNA]</scope>
    <source>
        <strain evidence="3">ATCC 33905 / DSM 74 / LMG 10896 / Claus 1</strain>
    </source>
</reference>
<dbReference type="HOGENOM" id="CLU_2865569_0_0_10"/>
<accession>D2QGF2</accession>
<protein>
    <submittedName>
        <fullName evidence="2">Uncharacterized protein</fullName>
    </submittedName>
</protein>
<evidence type="ECO:0000256" key="1">
    <source>
        <dbReference type="SAM" id="Phobius"/>
    </source>
</evidence>
<keyword evidence="3" id="KW-1185">Reference proteome</keyword>
<dbReference type="STRING" id="504472.Slin_2440"/>
<feature type="transmembrane region" description="Helical" evidence="1">
    <location>
        <begin position="23"/>
        <end position="43"/>
    </location>
</feature>
<dbReference type="AlphaFoldDB" id="D2QGF2"/>
<organism evidence="2 3">
    <name type="scientific">Spirosoma linguale (strain ATCC 33905 / DSM 74 / LMG 10896 / Claus 1)</name>
    <dbReference type="NCBI Taxonomy" id="504472"/>
    <lineage>
        <taxon>Bacteria</taxon>
        <taxon>Pseudomonadati</taxon>
        <taxon>Bacteroidota</taxon>
        <taxon>Cytophagia</taxon>
        <taxon>Cytophagales</taxon>
        <taxon>Cytophagaceae</taxon>
        <taxon>Spirosoma</taxon>
    </lineage>
</organism>
<dbReference type="KEGG" id="sli:Slin_2440"/>
<dbReference type="Proteomes" id="UP000002028">
    <property type="component" value="Chromosome"/>
</dbReference>
<dbReference type="EMBL" id="CP001769">
    <property type="protein sequence ID" value="ADB38460.1"/>
    <property type="molecule type" value="Genomic_DNA"/>
</dbReference>
<keyword evidence="1" id="KW-0812">Transmembrane</keyword>
<proteinExistence type="predicted"/>
<name>D2QGF2_SPILD</name>
<keyword evidence="1" id="KW-1133">Transmembrane helix</keyword>
<evidence type="ECO:0000313" key="2">
    <source>
        <dbReference type="EMBL" id="ADB38460.1"/>
    </source>
</evidence>